<reference evidence="2" key="1">
    <citation type="journal article" date="2022" name="ISME J.">
        <title>Identification of active gaseous-alkane degraders at natural gas seeps.</title>
        <authorList>
            <person name="Farhan Ul Haque M."/>
            <person name="Hernandez M."/>
            <person name="Crombie A.T."/>
            <person name="Murrell J.C."/>
        </authorList>
    </citation>
    <scope>NUCLEOTIDE SEQUENCE</scope>
    <source>
        <strain evidence="2">ANDR5</strain>
    </source>
</reference>
<dbReference type="Proteomes" id="UP001139068">
    <property type="component" value="Unassembled WGS sequence"/>
</dbReference>
<protein>
    <submittedName>
        <fullName evidence="2">Uncharacterized protein</fullName>
    </submittedName>
</protein>
<evidence type="ECO:0000313" key="3">
    <source>
        <dbReference type="Proteomes" id="UP001139068"/>
    </source>
</evidence>
<sequence>MDQAGPRWVPTRLRPGLRKPWVKALLVVAVFAALAGIFMLVSERKDSSYWAGYADGQRWVHEGGYQAHEQSITAYCRGTAGGQQNPGKFEHGCIDGAHNAMK</sequence>
<evidence type="ECO:0000313" key="2">
    <source>
        <dbReference type="EMBL" id="MCI4676167.1"/>
    </source>
</evidence>
<keyword evidence="1" id="KW-1133">Transmembrane helix</keyword>
<keyword evidence="3" id="KW-1185">Reference proteome</keyword>
<gene>
    <name evidence="2" type="ORF">K9U37_15285</name>
</gene>
<evidence type="ECO:0000256" key="1">
    <source>
        <dbReference type="SAM" id="Phobius"/>
    </source>
</evidence>
<dbReference type="EMBL" id="JAIVFL010000001">
    <property type="protein sequence ID" value="MCI4676167.1"/>
    <property type="molecule type" value="Genomic_DNA"/>
</dbReference>
<feature type="transmembrane region" description="Helical" evidence="1">
    <location>
        <begin position="20"/>
        <end position="41"/>
    </location>
</feature>
<accession>A0ABS9YY29</accession>
<organism evidence="2 3">
    <name type="scientific">Candidatus Mycolicibacterium alkanivorans</name>
    <dbReference type="NCBI Taxonomy" id="2954114"/>
    <lineage>
        <taxon>Bacteria</taxon>
        <taxon>Bacillati</taxon>
        <taxon>Actinomycetota</taxon>
        <taxon>Actinomycetes</taxon>
        <taxon>Mycobacteriales</taxon>
        <taxon>Mycobacteriaceae</taxon>
        <taxon>Mycolicibacterium</taxon>
    </lineage>
</organism>
<keyword evidence="1" id="KW-0472">Membrane</keyword>
<dbReference type="RefSeq" id="WP_243072390.1">
    <property type="nucleotide sequence ID" value="NZ_JAIVFL010000001.1"/>
</dbReference>
<proteinExistence type="predicted"/>
<name>A0ABS9YY29_9MYCO</name>
<comment type="caution">
    <text evidence="2">The sequence shown here is derived from an EMBL/GenBank/DDBJ whole genome shotgun (WGS) entry which is preliminary data.</text>
</comment>
<keyword evidence="1" id="KW-0812">Transmembrane</keyword>